<keyword evidence="1" id="KW-0812">Transmembrane</keyword>
<name>A0A915DHZ7_9BILA</name>
<keyword evidence="1" id="KW-0472">Membrane</keyword>
<dbReference type="WBParaSite" id="jg20072">
    <property type="protein sequence ID" value="jg20072"/>
    <property type="gene ID" value="jg20072"/>
</dbReference>
<sequence length="89" mass="9881">MAFFLLLGNFFLRTPLLAVLLMGSSSVYPPPSHPHPGYPPSWYSTPTYPLRGYPPPGYPHLATLPLGMLFLGLIMKVHPKSRLKSTMSI</sequence>
<feature type="signal peptide" evidence="2">
    <location>
        <begin position="1"/>
        <end position="18"/>
    </location>
</feature>
<keyword evidence="1" id="KW-1133">Transmembrane helix</keyword>
<accession>A0A915DHZ7</accession>
<proteinExistence type="predicted"/>
<protein>
    <submittedName>
        <fullName evidence="4">NADH dehydrogenase subunit 6</fullName>
    </submittedName>
</protein>
<evidence type="ECO:0000313" key="3">
    <source>
        <dbReference type="Proteomes" id="UP000887574"/>
    </source>
</evidence>
<evidence type="ECO:0000313" key="4">
    <source>
        <dbReference type="WBParaSite" id="jg20072"/>
    </source>
</evidence>
<keyword evidence="2" id="KW-0732">Signal</keyword>
<feature type="chain" id="PRO_5037022621" evidence="2">
    <location>
        <begin position="19"/>
        <end position="89"/>
    </location>
</feature>
<evidence type="ECO:0000256" key="1">
    <source>
        <dbReference type="SAM" id="Phobius"/>
    </source>
</evidence>
<dbReference type="Proteomes" id="UP000887574">
    <property type="component" value="Unplaced"/>
</dbReference>
<keyword evidence="3" id="KW-1185">Reference proteome</keyword>
<evidence type="ECO:0000256" key="2">
    <source>
        <dbReference type="SAM" id="SignalP"/>
    </source>
</evidence>
<organism evidence="3 4">
    <name type="scientific">Ditylenchus dipsaci</name>
    <dbReference type="NCBI Taxonomy" id="166011"/>
    <lineage>
        <taxon>Eukaryota</taxon>
        <taxon>Metazoa</taxon>
        <taxon>Ecdysozoa</taxon>
        <taxon>Nematoda</taxon>
        <taxon>Chromadorea</taxon>
        <taxon>Rhabditida</taxon>
        <taxon>Tylenchina</taxon>
        <taxon>Tylenchomorpha</taxon>
        <taxon>Sphaerularioidea</taxon>
        <taxon>Anguinidae</taxon>
        <taxon>Anguininae</taxon>
        <taxon>Ditylenchus</taxon>
    </lineage>
</organism>
<feature type="transmembrane region" description="Helical" evidence="1">
    <location>
        <begin position="58"/>
        <end position="77"/>
    </location>
</feature>
<dbReference type="AlphaFoldDB" id="A0A915DHZ7"/>
<reference evidence="4" key="1">
    <citation type="submission" date="2022-11" db="UniProtKB">
        <authorList>
            <consortium name="WormBaseParasite"/>
        </authorList>
    </citation>
    <scope>IDENTIFICATION</scope>
</reference>